<proteinExistence type="predicted"/>
<evidence type="ECO:0000259" key="7">
    <source>
        <dbReference type="Pfam" id="PF03458"/>
    </source>
</evidence>
<reference evidence="8" key="1">
    <citation type="submission" date="2021-05" db="EMBL/GenBank/DDBJ databases">
        <title>The genome of the haptophyte Pavlova lutheri (Diacronema luteri, Pavlovales) - a model for lipid biosynthesis in eukaryotic algae.</title>
        <authorList>
            <person name="Hulatt C.J."/>
            <person name="Posewitz M.C."/>
        </authorList>
    </citation>
    <scope>NUCLEOTIDE SEQUENCE</scope>
    <source>
        <strain evidence="8">NIVA-4/92</strain>
    </source>
</reference>
<evidence type="ECO:0000313" key="8">
    <source>
        <dbReference type="EMBL" id="KAG8462222.1"/>
    </source>
</evidence>
<keyword evidence="5 6" id="KW-0472">Membrane</keyword>
<protein>
    <recommendedName>
        <fullName evidence="7">Glycine transporter domain-containing protein</fullName>
    </recommendedName>
</protein>
<comment type="subcellular location">
    <subcellularLocation>
        <location evidence="1">Cell membrane</location>
        <topology evidence="1">Multi-pass membrane protein</topology>
    </subcellularLocation>
</comment>
<feature type="transmembrane region" description="Helical" evidence="6">
    <location>
        <begin position="242"/>
        <end position="258"/>
    </location>
</feature>
<organism evidence="8 9">
    <name type="scientific">Diacronema lutheri</name>
    <name type="common">Unicellular marine alga</name>
    <name type="synonym">Monochrysis lutheri</name>
    <dbReference type="NCBI Taxonomy" id="2081491"/>
    <lineage>
        <taxon>Eukaryota</taxon>
        <taxon>Haptista</taxon>
        <taxon>Haptophyta</taxon>
        <taxon>Pavlovophyceae</taxon>
        <taxon>Pavlovales</taxon>
        <taxon>Pavlovaceae</taxon>
        <taxon>Diacronema</taxon>
    </lineage>
</organism>
<evidence type="ECO:0000256" key="2">
    <source>
        <dbReference type="ARBA" id="ARBA00022475"/>
    </source>
</evidence>
<evidence type="ECO:0000313" key="9">
    <source>
        <dbReference type="Proteomes" id="UP000751190"/>
    </source>
</evidence>
<feature type="transmembrane region" description="Helical" evidence="6">
    <location>
        <begin position="264"/>
        <end position="283"/>
    </location>
</feature>
<evidence type="ECO:0000256" key="4">
    <source>
        <dbReference type="ARBA" id="ARBA00022989"/>
    </source>
</evidence>
<sequence length="334" mass="35453">MRVEIAVVSVALAARPSVAAPGACAGRYGRPALAPALVVTRDGFAWPAAEPRSLRPERGARAPDVLACARRLRGGGRWLWLMPTAVAARRASTAMLLFSSATGSFGGAMRGGVEQMDLVGCVILGVIAGVGGGTLRDLLLGVPVYWTYLRVHLYICVACSLATFFLWPHAMRLGVTDTHLAVLYADAAALASGAVVGAHIGHQRTGDPVLTVAIGCVTSLFGGIFVDLFCIAKPRVLHASRSMYATPALAGMLAYVLLIRCALVPQAVVIVLSFVLALGLRALSWTYRLRMPRWTMASTGFRRLAPRDREGPIAMTPGQRLDVQITTRPPSGRT</sequence>
<evidence type="ECO:0000256" key="1">
    <source>
        <dbReference type="ARBA" id="ARBA00004651"/>
    </source>
</evidence>
<dbReference type="EMBL" id="JAGTXO010000021">
    <property type="protein sequence ID" value="KAG8462222.1"/>
    <property type="molecule type" value="Genomic_DNA"/>
</dbReference>
<feature type="transmembrane region" description="Helical" evidence="6">
    <location>
        <begin position="208"/>
        <end position="230"/>
    </location>
</feature>
<feature type="transmembrane region" description="Helical" evidence="6">
    <location>
        <begin position="118"/>
        <end position="139"/>
    </location>
</feature>
<dbReference type="OrthoDB" id="67004at2759"/>
<comment type="caution">
    <text evidence="8">The sequence shown here is derived from an EMBL/GenBank/DDBJ whole genome shotgun (WGS) entry which is preliminary data.</text>
</comment>
<keyword evidence="2" id="KW-1003">Cell membrane</keyword>
<keyword evidence="9" id="KW-1185">Reference proteome</keyword>
<dbReference type="PANTHER" id="PTHR30506:SF3">
    <property type="entry name" value="UPF0126 INNER MEMBRANE PROTEIN YADS-RELATED"/>
    <property type="match status" value="1"/>
</dbReference>
<dbReference type="Proteomes" id="UP000751190">
    <property type="component" value="Unassembled WGS sequence"/>
</dbReference>
<feature type="domain" description="Glycine transporter" evidence="7">
    <location>
        <begin position="104"/>
        <end position="167"/>
    </location>
</feature>
<evidence type="ECO:0000256" key="3">
    <source>
        <dbReference type="ARBA" id="ARBA00022692"/>
    </source>
</evidence>
<feature type="transmembrane region" description="Helical" evidence="6">
    <location>
        <begin position="151"/>
        <end position="168"/>
    </location>
</feature>
<evidence type="ECO:0000256" key="5">
    <source>
        <dbReference type="ARBA" id="ARBA00023136"/>
    </source>
</evidence>
<dbReference type="InterPro" id="IPR005115">
    <property type="entry name" value="Gly_transporter"/>
</dbReference>
<keyword evidence="3 6" id="KW-0812">Transmembrane</keyword>
<dbReference type="AlphaFoldDB" id="A0A8J5XED3"/>
<feature type="domain" description="Glycine transporter" evidence="7">
    <location>
        <begin position="184"/>
        <end position="258"/>
    </location>
</feature>
<accession>A0A8J5XED3</accession>
<keyword evidence="4 6" id="KW-1133">Transmembrane helix</keyword>
<gene>
    <name evidence="8" type="ORF">KFE25_012042</name>
</gene>
<dbReference type="Pfam" id="PF03458">
    <property type="entry name" value="Gly_transporter"/>
    <property type="match status" value="2"/>
</dbReference>
<name>A0A8J5XED3_DIALT</name>
<dbReference type="PANTHER" id="PTHR30506">
    <property type="entry name" value="INNER MEMBRANE PROTEIN"/>
    <property type="match status" value="1"/>
</dbReference>
<dbReference type="GO" id="GO:0005886">
    <property type="term" value="C:plasma membrane"/>
    <property type="evidence" value="ECO:0007669"/>
    <property type="project" value="UniProtKB-SubCell"/>
</dbReference>
<feature type="transmembrane region" description="Helical" evidence="6">
    <location>
        <begin position="180"/>
        <end position="202"/>
    </location>
</feature>
<dbReference type="OMA" id="RWTMAST"/>
<evidence type="ECO:0000256" key="6">
    <source>
        <dbReference type="SAM" id="Phobius"/>
    </source>
</evidence>